<keyword evidence="3" id="KW-1185">Reference proteome</keyword>
<dbReference type="AlphaFoldDB" id="A0A2M8WQS0"/>
<dbReference type="RefSeq" id="WP_170044638.1">
    <property type="nucleotide sequence ID" value="NZ_PGTZ01000008.1"/>
</dbReference>
<evidence type="ECO:0000313" key="2">
    <source>
        <dbReference type="EMBL" id="PJI93285.1"/>
    </source>
</evidence>
<comment type="caution">
    <text evidence="2">The sequence shown here is derived from an EMBL/GenBank/DDBJ whole genome shotgun (WGS) entry which is preliminary data.</text>
</comment>
<dbReference type="Proteomes" id="UP000231586">
    <property type="component" value="Unassembled WGS sequence"/>
</dbReference>
<evidence type="ECO:0000256" key="1">
    <source>
        <dbReference type="SAM" id="Phobius"/>
    </source>
</evidence>
<reference evidence="2 3" key="1">
    <citation type="submission" date="2017-11" db="EMBL/GenBank/DDBJ databases">
        <title>Genomic Encyclopedia of Archaeal and Bacterial Type Strains, Phase II (KMG-II): From Individual Species to Whole Genera.</title>
        <authorList>
            <person name="Goeker M."/>
        </authorList>
    </citation>
    <scope>NUCLEOTIDE SEQUENCE [LARGE SCALE GENOMIC DNA]</scope>
    <source>
        <strain evidence="2 3">DSM 22413</strain>
    </source>
</reference>
<feature type="transmembrane region" description="Helical" evidence="1">
    <location>
        <begin position="23"/>
        <end position="43"/>
    </location>
</feature>
<gene>
    <name evidence="2" type="ORF">CLV34_1853</name>
</gene>
<evidence type="ECO:0000313" key="3">
    <source>
        <dbReference type="Proteomes" id="UP000231586"/>
    </source>
</evidence>
<dbReference type="EMBL" id="PGTZ01000008">
    <property type="protein sequence ID" value="PJI93285.1"/>
    <property type="molecule type" value="Genomic_DNA"/>
</dbReference>
<protein>
    <submittedName>
        <fullName evidence="2">Uncharacterized protein</fullName>
    </submittedName>
</protein>
<proteinExistence type="predicted"/>
<sequence>MSVAATIAAEGDKIVNELPASPYVYGATAIVVLLSLLGITYAFRSVGTRHR</sequence>
<accession>A0A2M8WQS0</accession>
<organism evidence="2 3">
    <name type="scientific">Luteimicrobium subarcticum</name>
    <dbReference type="NCBI Taxonomy" id="620910"/>
    <lineage>
        <taxon>Bacteria</taxon>
        <taxon>Bacillati</taxon>
        <taxon>Actinomycetota</taxon>
        <taxon>Actinomycetes</taxon>
        <taxon>Micrococcales</taxon>
        <taxon>Luteimicrobium</taxon>
    </lineage>
</organism>
<keyword evidence="1" id="KW-0472">Membrane</keyword>
<keyword evidence="1" id="KW-0812">Transmembrane</keyword>
<keyword evidence="1" id="KW-1133">Transmembrane helix</keyword>
<name>A0A2M8WQS0_9MICO</name>